<dbReference type="PANTHER" id="PTHR13504">
    <property type="entry name" value="FIDO DOMAIN-CONTAINING PROTEIN DDB_G0283145"/>
    <property type="match status" value="1"/>
</dbReference>
<dbReference type="Pfam" id="PF02661">
    <property type="entry name" value="Fic"/>
    <property type="match status" value="1"/>
</dbReference>
<dbReference type="Proteomes" id="UP001611383">
    <property type="component" value="Chromosome"/>
</dbReference>
<name>A0ABY9WG68_9BACT</name>
<protein>
    <submittedName>
        <fullName evidence="2">Fic family protein</fullName>
    </submittedName>
</protein>
<evidence type="ECO:0000313" key="2">
    <source>
        <dbReference type="EMBL" id="WNG42796.1"/>
    </source>
</evidence>
<gene>
    <name evidence="2" type="ORF">F0U60_00790</name>
</gene>
<evidence type="ECO:0000259" key="1">
    <source>
        <dbReference type="PROSITE" id="PS51459"/>
    </source>
</evidence>
<dbReference type="SUPFAM" id="SSF140931">
    <property type="entry name" value="Fic-like"/>
    <property type="match status" value="1"/>
</dbReference>
<feature type="domain" description="Fido" evidence="1">
    <location>
        <begin position="249"/>
        <end position="403"/>
    </location>
</feature>
<dbReference type="InterPro" id="IPR003812">
    <property type="entry name" value="Fido"/>
</dbReference>
<dbReference type="PROSITE" id="PS51459">
    <property type="entry name" value="FIDO"/>
    <property type="match status" value="1"/>
</dbReference>
<proteinExistence type="predicted"/>
<evidence type="ECO:0000313" key="3">
    <source>
        <dbReference type="Proteomes" id="UP001611383"/>
    </source>
</evidence>
<organism evidence="2 3">
    <name type="scientific">Archangium minus</name>
    <dbReference type="NCBI Taxonomy" id="83450"/>
    <lineage>
        <taxon>Bacteria</taxon>
        <taxon>Pseudomonadati</taxon>
        <taxon>Myxococcota</taxon>
        <taxon>Myxococcia</taxon>
        <taxon>Myxococcales</taxon>
        <taxon>Cystobacterineae</taxon>
        <taxon>Archangiaceae</taxon>
        <taxon>Archangium</taxon>
    </lineage>
</organism>
<dbReference type="Gene3D" id="1.10.3290.10">
    <property type="entry name" value="Fido-like domain"/>
    <property type="match status" value="1"/>
</dbReference>
<reference evidence="2 3" key="1">
    <citation type="submission" date="2019-08" db="EMBL/GenBank/DDBJ databases">
        <title>Archangium and Cystobacter genomes.</title>
        <authorList>
            <person name="Chen I.-C.K."/>
            <person name="Wielgoss S."/>
        </authorList>
    </citation>
    <scope>NUCLEOTIDE SEQUENCE [LARGE SCALE GENOMIC DNA]</scope>
    <source>
        <strain evidence="2 3">Cbm 6</strain>
    </source>
</reference>
<dbReference type="PANTHER" id="PTHR13504:SF38">
    <property type="entry name" value="FIDO DOMAIN-CONTAINING PROTEIN"/>
    <property type="match status" value="1"/>
</dbReference>
<keyword evidence="3" id="KW-1185">Reference proteome</keyword>
<accession>A0ABY9WG68</accession>
<dbReference type="InterPro" id="IPR036597">
    <property type="entry name" value="Fido-like_dom_sf"/>
</dbReference>
<sequence>MKSRGSRVSSSGSTPIGYAKVIEDYRLGVIPPHQLSSWAQVSGKRVHLSEGREIAVYPSAYDPGPSLFSHLEFALKHEGVSLEVLAALFRATEGTSFVNDLCRHIQERPTGQYTRRLWFLYEFLMGRQLPLEDATQGNYIELLDPERYYTATPERSRRHRVLDNLLGNVDFCPMVRRTPTLLAFEAKRLAEEAKQIVASYDEDALRRAVSYLYTKETRSSFDIEREKPSVERAARFVSLLGELPDRTSLDKAALLQMQNVIVEPRFGEHDYREEQNYVGESVGMRQRIHFVPPRPEDVPRLMSGLLSCLERMTASQVEPIVHAAAISFGFVFIHPFEDGNGRLHRMLIHYILSRAGFTPKGLIFPISAVMLQKRGEYDACLESFSKPLMTRLKYETNEAWSLSVKEETGGFYRYIDFTRMAEDLYRWTEETIRTEFREELDFVVRYREAREKMENVVEMSDTMRNRFVQFCLQNGGRLSPTKRDKYFSTLTEDELQALEQLVQEYLLPFGGPR</sequence>
<dbReference type="EMBL" id="CP043494">
    <property type="protein sequence ID" value="WNG42796.1"/>
    <property type="molecule type" value="Genomic_DNA"/>
</dbReference>
<dbReference type="InterPro" id="IPR040198">
    <property type="entry name" value="Fido_containing"/>
</dbReference>